<dbReference type="GO" id="GO:0005737">
    <property type="term" value="C:cytoplasm"/>
    <property type="evidence" value="ECO:0007669"/>
    <property type="project" value="TreeGrafter"/>
</dbReference>
<dbReference type="InterPro" id="IPR009053">
    <property type="entry name" value="Prefoldin"/>
</dbReference>
<dbReference type="GO" id="GO:0016272">
    <property type="term" value="C:prefoldin complex"/>
    <property type="evidence" value="ECO:0007669"/>
    <property type="project" value="InterPro"/>
</dbReference>
<evidence type="ECO:0000313" key="6">
    <source>
        <dbReference type="Proteomes" id="UP000751190"/>
    </source>
</evidence>
<gene>
    <name evidence="5" type="ORF">KFE25_011856</name>
    <name evidence="4" type="ORF">PLUT1463_LOCUS12670</name>
</gene>
<dbReference type="PANTHER" id="PTHR21431">
    <property type="entry name" value="PREFOLDIN SUBUNIT 6"/>
    <property type="match status" value="1"/>
</dbReference>
<evidence type="ECO:0000313" key="4">
    <source>
        <dbReference type="EMBL" id="CAD8278353.1"/>
    </source>
</evidence>
<dbReference type="GO" id="GO:0051082">
    <property type="term" value="F:unfolded protein binding"/>
    <property type="evidence" value="ECO:0007669"/>
    <property type="project" value="InterPro"/>
</dbReference>
<protein>
    <recommendedName>
        <fullName evidence="7">Prefoldin subunit 6</fullName>
    </recommendedName>
</protein>
<name>A0A7R9YP10_DIALT</name>
<dbReference type="Proteomes" id="UP000751190">
    <property type="component" value="Unassembled WGS sequence"/>
</dbReference>
<dbReference type="FunFam" id="1.10.287.370:FF:000003">
    <property type="entry name" value="Prefoldin subunit 6"/>
    <property type="match status" value="1"/>
</dbReference>
<sequence>MAEIEGEITVFRQIQKELERAINLKHQALSQVGENEMVVAELQFLEEDAKVFKLIGPVLVQQDVVEVKANVSTRIEFIKKDMAKIDAQIKDYEKKAEEQRQKVMRMQQSKAAAQ</sequence>
<dbReference type="GO" id="GO:0051087">
    <property type="term" value="F:protein-folding chaperone binding"/>
    <property type="evidence" value="ECO:0007669"/>
    <property type="project" value="TreeGrafter"/>
</dbReference>
<evidence type="ECO:0000256" key="2">
    <source>
        <dbReference type="ARBA" id="ARBA00023186"/>
    </source>
</evidence>
<keyword evidence="2" id="KW-0143">Chaperone</keyword>
<dbReference type="GO" id="GO:0006457">
    <property type="term" value="P:protein folding"/>
    <property type="evidence" value="ECO:0007669"/>
    <property type="project" value="InterPro"/>
</dbReference>
<comment type="similarity">
    <text evidence="1">Belongs to the prefoldin subunit beta family.</text>
</comment>
<feature type="coiled-coil region" evidence="3">
    <location>
        <begin position="75"/>
        <end position="109"/>
    </location>
</feature>
<organism evidence="4">
    <name type="scientific">Diacronema lutheri</name>
    <name type="common">Unicellular marine alga</name>
    <name type="synonym">Monochrysis lutheri</name>
    <dbReference type="NCBI Taxonomy" id="2081491"/>
    <lineage>
        <taxon>Eukaryota</taxon>
        <taxon>Haptista</taxon>
        <taxon>Haptophyta</taxon>
        <taxon>Pavlovophyceae</taxon>
        <taxon>Pavlovales</taxon>
        <taxon>Pavlovaceae</taxon>
        <taxon>Diacronema</taxon>
    </lineage>
</organism>
<dbReference type="EMBL" id="JAGTXO010000033">
    <property type="protein sequence ID" value="KAG8460365.1"/>
    <property type="molecule type" value="Genomic_DNA"/>
</dbReference>
<dbReference type="PANTHER" id="PTHR21431:SF0">
    <property type="entry name" value="PREFOLDIN SUBUNIT 6"/>
    <property type="match status" value="1"/>
</dbReference>
<evidence type="ECO:0000313" key="5">
    <source>
        <dbReference type="EMBL" id="KAG8460365.1"/>
    </source>
</evidence>
<evidence type="ECO:0008006" key="7">
    <source>
        <dbReference type="Google" id="ProtNLM"/>
    </source>
</evidence>
<dbReference type="GO" id="GO:0051131">
    <property type="term" value="P:chaperone-mediated protein complex assembly"/>
    <property type="evidence" value="ECO:0007669"/>
    <property type="project" value="TreeGrafter"/>
</dbReference>
<dbReference type="EMBL" id="HBEB01019558">
    <property type="protein sequence ID" value="CAD8278353.1"/>
    <property type="molecule type" value="Transcribed_RNA"/>
</dbReference>
<reference evidence="4" key="1">
    <citation type="submission" date="2021-01" db="EMBL/GenBank/DDBJ databases">
        <authorList>
            <person name="Corre E."/>
            <person name="Pelletier E."/>
            <person name="Niang G."/>
            <person name="Scheremetjew M."/>
            <person name="Finn R."/>
            <person name="Kale V."/>
            <person name="Holt S."/>
            <person name="Cochrane G."/>
            <person name="Meng A."/>
            <person name="Brown T."/>
            <person name="Cohen L."/>
        </authorList>
    </citation>
    <scope>NUCLEOTIDE SEQUENCE</scope>
    <source>
        <strain evidence="4">RCC1537</strain>
    </source>
</reference>
<keyword evidence="3" id="KW-0175">Coiled coil</keyword>
<dbReference type="AlphaFoldDB" id="A0A7R9YP10"/>
<evidence type="ECO:0000256" key="3">
    <source>
        <dbReference type="SAM" id="Coils"/>
    </source>
</evidence>
<dbReference type="CDD" id="cd23161">
    <property type="entry name" value="Prefoldin_6"/>
    <property type="match status" value="1"/>
</dbReference>
<dbReference type="OMA" id="VQTEFAQ"/>
<dbReference type="Pfam" id="PF01920">
    <property type="entry name" value="Prefoldin_2"/>
    <property type="match status" value="1"/>
</dbReference>
<dbReference type="Gene3D" id="1.10.287.370">
    <property type="match status" value="1"/>
</dbReference>
<dbReference type="InterPro" id="IPR002777">
    <property type="entry name" value="PFD_beta-like"/>
</dbReference>
<reference evidence="5" key="2">
    <citation type="submission" date="2021-05" db="EMBL/GenBank/DDBJ databases">
        <title>The genome of the haptophyte Pavlova lutheri (Diacronema luteri, Pavlovales) - a model for lipid biosynthesis in eukaryotic algae.</title>
        <authorList>
            <person name="Hulatt C.J."/>
            <person name="Posewitz M.C."/>
        </authorList>
    </citation>
    <scope>NUCLEOTIDE SEQUENCE</scope>
    <source>
        <strain evidence="5">NIVA-4/92</strain>
    </source>
</reference>
<keyword evidence="6" id="KW-1185">Reference proteome</keyword>
<proteinExistence type="inferred from homology"/>
<dbReference type="OrthoDB" id="248120at2759"/>
<dbReference type="SUPFAM" id="SSF46579">
    <property type="entry name" value="Prefoldin"/>
    <property type="match status" value="1"/>
</dbReference>
<evidence type="ECO:0000256" key="1">
    <source>
        <dbReference type="ARBA" id="ARBA00008045"/>
    </source>
</evidence>
<accession>A0A7R9YP10</accession>